<dbReference type="EMBL" id="MGDE01000159">
    <property type="protein sequence ID" value="OGL44908.1"/>
    <property type="molecule type" value="Genomic_DNA"/>
</dbReference>
<evidence type="ECO:0000313" key="2">
    <source>
        <dbReference type="EMBL" id="OGL44908.1"/>
    </source>
</evidence>
<evidence type="ECO:0000313" key="3">
    <source>
        <dbReference type="Proteomes" id="UP000178797"/>
    </source>
</evidence>
<dbReference type="GO" id="GO:0008757">
    <property type="term" value="F:S-adenosylmethionine-dependent methyltransferase activity"/>
    <property type="evidence" value="ECO:0007669"/>
    <property type="project" value="InterPro"/>
</dbReference>
<protein>
    <recommendedName>
        <fullName evidence="1">Methyltransferase type 11 domain-containing protein</fullName>
    </recommendedName>
</protein>
<accession>A0A1F7RV10</accession>
<comment type="caution">
    <text evidence="2">The sequence shown here is derived from an EMBL/GenBank/DDBJ whole genome shotgun (WGS) entry which is preliminary data.</text>
</comment>
<dbReference type="InterPro" id="IPR029063">
    <property type="entry name" value="SAM-dependent_MTases_sf"/>
</dbReference>
<dbReference type="SUPFAM" id="SSF53335">
    <property type="entry name" value="S-adenosyl-L-methionine-dependent methyltransferases"/>
    <property type="match status" value="1"/>
</dbReference>
<gene>
    <name evidence="2" type="ORF">A2W05_06570</name>
</gene>
<sequence length="196" mass="23782">MCYYTRFYKMKFLKFFLRSIDKDSYWHLRRLERFAIFMKLLKKEIAQPLRIIDIGGTPRFWDNMGIANDNRFIIHCFNIKRPAINYKNILCFLGDATDLKDIRDKEYDVAFSNSVIEHVYTFENQKKMANEIKRVAKRYFLQTPNFWFPVEPHFRLPLVHYFPPNIRTLLVLLSKGRRITDFKRIKMCSGWHKATH</sequence>
<dbReference type="Pfam" id="PF08241">
    <property type="entry name" value="Methyltransf_11"/>
    <property type="match status" value="1"/>
</dbReference>
<proteinExistence type="predicted"/>
<evidence type="ECO:0000259" key="1">
    <source>
        <dbReference type="Pfam" id="PF08241"/>
    </source>
</evidence>
<reference evidence="2 3" key="1">
    <citation type="journal article" date="2016" name="Nat. Commun.">
        <title>Thousands of microbial genomes shed light on interconnected biogeochemical processes in an aquifer system.</title>
        <authorList>
            <person name="Anantharaman K."/>
            <person name="Brown C.T."/>
            <person name="Hug L.A."/>
            <person name="Sharon I."/>
            <person name="Castelle C.J."/>
            <person name="Probst A.J."/>
            <person name="Thomas B.C."/>
            <person name="Singh A."/>
            <person name="Wilkins M.J."/>
            <person name="Karaoz U."/>
            <person name="Brodie E.L."/>
            <person name="Williams K.H."/>
            <person name="Hubbard S.S."/>
            <person name="Banfield J.F."/>
        </authorList>
    </citation>
    <scope>NUCLEOTIDE SEQUENCE [LARGE SCALE GENOMIC DNA]</scope>
</reference>
<name>A0A1F7RV10_9BACT</name>
<dbReference type="CDD" id="cd02440">
    <property type="entry name" value="AdoMet_MTases"/>
    <property type="match status" value="1"/>
</dbReference>
<dbReference type="Gene3D" id="3.40.50.150">
    <property type="entry name" value="Vaccinia Virus protein VP39"/>
    <property type="match status" value="1"/>
</dbReference>
<feature type="domain" description="Methyltransferase type 11" evidence="1">
    <location>
        <begin position="89"/>
        <end position="137"/>
    </location>
</feature>
<dbReference type="InterPro" id="IPR013216">
    <property type="entry name" value="Methyltransf_11"/>
</dbReference>
<dbReference type="Proteomes" id="UP000178797">
    <property type="component" value="Unassembled WGS sequence"/>
</dbReference>
<organism evidence="2 3">
    <name type="scientific">Candidatus Schekmanbacteria bacterium RBG_16_38_10</name>
    <dbReference type="NCBI Taxonomy" id="1817879"/>
    <lineage>
        <taxon>Bacteria</taxon>
        <taxon>Candidatus Schekmaniibacteriota</taxon>
    </lineage>
</organism>
<dbReference type="AlphaFoldDB" id="A0A1F7RV10"/>